<dbReference type="RefSeq" id="WP_315626249.1">
    <property type="nucleotide sequence ID" value="NZ_JAUHMF010000010.1"/>
</dbReference>
<comment type="caution">
    <text evidence="1">The sequence shown here is derived from an EMBL/GenBank/DDBJ whole genome shotgun (WGS) entry which is preliminary data.</text>
</comment>
<dbReference type="EMBL" id="JAUHMF010000010">
    <property type="protein sequence ID" value="MDT8899592.1"/>
    <property type="molecule type" value="Genomic_DNA"/>
</dbReference>
<organism evidence="1 2">
    <name type="scientific">Thermanaerothrix solaris</name>
    <dbReference type="NCBI Taxonomy" id="3058434"/>
    <lineage>
        <taxon>Bacteria</taxon>
        <taxon>Bacillati</taxon>
        <taxon>Chloroflexota</taxon>
        <taxon>Anaerolineae</taxon>
        <taxon>Anaerolineales</taxon>
        <taxon>Anaerolineaceae</taxon>
        <taxon>Thermanaerothrix</taxon>
    </lineage>
</organism>
<proteinExistence type="predicted"/>
<gene>
    <name evidence="1" type="ORF">QYE77_15105</name>
</gene>
<reference evidence="1 2" key="1">
    <citation type="submission" date="2023-07" db="EMBL/GenBank/DDBJ databases">
        <title>Novel species of Thermanaerothrix with wide hydrolytic capabilities.</title>
        <authorList>
            <person name="Zayulina K.S."/>
            <person name="Podosokorskaya O.A."/>
            <person name="Elcheninov A.G."/>
        </authorList>
    </citation>
    <scope>NUCLEOTIDE SEQUENCE [LARGE SCALE GENOMIC DNA]</scope>
    <source>
        <strain evidence="1 2">4228-RoL</strain>
        <plasmid evidence="1">p4228-RoL</plasmid>
    </source>
</reference>
<evidence type="ECO:0000313" key="1">
    <source>
        <dbReference type="EMBL" id="MDT8899592.1"/>
    </source>
</evidence>
<evidence type="ECO:0000313" key="2">
    <source>
        <dbReference type="Proteomes" id="UP001254165"/>
    </source>
</evidence>
<accession>A0ABU3NRY3</accession>
<dbReference type="Proteomes" id="UP001254165">
    <property type="component" value="Unassembled WGS sequence"/>
</dbReference>
<protein>
    <submittedName>
        <fullName evidence="1">Uncharacterized protein</fullName>
    </submittedName>
</protein>
<keyword evidence="2" id="KW-1185">Reference proteome</keyword>
<keyword evidence="1" id="KW-0614">Plasmid</keyword>
<sequence length="185" mass="20860">MDAMLTFFVLIGIIALGMIISVGNERQRRALEDIRKQIEGWAAEDIRMKRARAAGEIHVDDPKHWITSTASRVFGTLVPVENVSVWENNNVKALVATSNGRTLVLTPVPPERFIPANQVDGKKHNRLTGPVVTLLGKNPRKVPVYECSVLTHGAFFDLEARSLWQNLTGESLEFDRMWLYDVPRQ</sequence>
<name>A0ABU3NRY3_9CHLR</name>
<geneLocation type="plasmid" evidence="1">
    <name>p4228-RoL</name>
</geneLocation>